<dbReference type="AlphaFoldDB" id="A0A285TY47"/>
<evidence type="ECO:0000313" key="2">
    <source>
        <dbReference type="EMBL" id="SOC31095.1"/>
    </source>
</evidence>
<dbReference type="InterPro" id="IPR036866">
    <property type="entry name" value="RibonucZ/Hydroxyglut_hydro"/>
</dbReference>
<sequence>MFNNFFTKGREALPKLPSKVYAKLDKIEDASDALGTDLTFVYFDAVDATWFNEFRHPLIQTKHDQNRQRALLEKAPISIVVGKKHLLFPDTGLEEGAWYFLEFDKGDVPIEQHFGLLEAATERLMTRPIALSGELDKDLGKAFSLDAIPDATENDIRQTLSRCSQDIQGVAVYDVGQGNCTALLTSINHPVPAVYFDFGGGALANKKTFPNALKQFCTSYKPPVILSHWDWDHWSSAQRDLRIIEHDWIVPRQEMGAIHRVLAANIQAKGRLLIYPMTVPRVDVNQLSLRQCGIWLRRNIRNRNDTGLALIVRKRNRRILLPGDARYRAIFGRNLPSFTALVTPHHGADTKSYRVPTPDFSSANRVAYSYGKNNTFNHPRQVTISNHLKENWDKPLSTACSGAAANRQPNHLVLTFDGSYRYRSGMVLSPPCGNLGCQLELVDG</sequence>
<dbReference type="RefSeq" id="WP_097053796.1">
    <property type="nucleotide sequence ID" value="NZ_OBMM01000013.1"/>
</dbReference>
<evidence type="ECO:0000259" key="1">
    <source>
        <dbReference type="Pfam" id="PF00753"/>
    </source>
</evidence>
<dbReference type="Proteomes" id="UP000219068">
    <property type="component" value="Unassembled WGS sequence"/>
</dbReference>
<dbReference type="EMBL" id="OBMM01000013">
    <property type="protein sequence ID" value="SOC31095.1"/>
    <property type="molecule type" value="Genomic_DNA"/>
</dbReference>
<dbReference type="PANTHER" id="PTHR30619">
    <property type="entry name" value="DNA INTERNALIZATION/COMPETENCE PROTEIN COMEC/REC2"/>
    <property type="match status" value="1"/>
</dbReference>
<proteinExistence type="predicted"/>
<dbReference type="InterPro" id="IPR001279">
    <property type="entry name" value="Metallo-B-lactamas"/>
</dbReference>
<gene>
    <name evidence="2" type="ORF">SAMN05428964_1139</name>
</gene>
<dbReference type="GO" id="GO:0016787">
    <property type="term" value="F:hydrolase activity"/>
    <property type="evidence" value="ECO:0007669"/>
    <property type="project" value="UniProtKB-KW"/>
</dbReference>
<evidence type="ECO:0000313" key="3">
    <source>
        <dbReference type="Proteomes" id="UP000219068"/>
    </source>
</evidence>
<dbReference type="PANTHER" id="PTHR30619:SF1">
    <property type="entry name" value="RECOMBINATION PROTEIN 2"/>
    <property type="match status" value="1"/>
</dbReference>
<organism evidence="2 3">
    <name type="scientific">Thalassospira xiamenensis</name>
    <dbReference type="NCBI Taxonomy" id="220697"/>
    <lineage>
        <taxon>Bacteria</taxon>
        <taxon>Pseudomonadati</taxon>
        <taxon>Pseudomonadota</taxon>
        <taxon>Alphaproteobacteria</taxon>
        <taxon>Rhodospirillales</taxon>
        <taxon>Thalassospiraceae</taxon>
        <taxon>Thalassospira</taxon>
    </lineage>
</organism>
<dbReference type="SUPFAM" id="SSF56281">
    <property type="entry name" value="Metallo-hydrolase/oxidoreductase"/>
    <property type="match status" value="1"/>
</dbReference>
<dbReference type="Pfam" id="PF00753">
    <property type="entry name" value="Lactamase_B"/>
    <property type="match status" value="1"/>
</dbReference>
<keyword evidence="2" id="KW-0378">Hydrolase</keyword>
<dbReference type="Gene3D" id="3.60.15.10">
    <property type="entry name" value="Ribonuclease Z/Hydroxyacylglutathione hydrolase-like"/>
    <property type="match status" value="1"/>
</dbReference>
<feature type="domain" description="Metallo-beta-lactamase" evidence="1">
    <location>
        <begin position="224"/>
        <end position="352"/>
    </location>
</feature>
<accession>A0A285TY47</accession>
<name>A0A285TY47_9PROT</name>
<protein>
    <submittedName>
        <fullName evidence="2">Metal-dependent hydrolase, beta-lactamase superfamily II</fullName>
    </submittedName>
</protein>
<reference evidence="2 3" key="1">
    <citation type="submission" date="2017-08" db="EMBL/GenBank/DDBJ databases">
        <authorList>
            <person name="de Groot N.N."/>
        </authorList>
    </citation>
    <scope>NUCLEOTIDE SEQUENCE [LARGE SCALE GENOMIC DNA]</scope>
    <source>
        <strain evidence="2 3">USBA 78</strain>
    </source>
</reference>
<dbReference type="InterPro" id="IPR052159">
    <property type="entry name" value="Competence_DNA_uptake"/>
</dbReference>